<evidence type="ECO:0000256" key="2">
    <source>
        <dbReference type="ARBA" id="ARBA00022692"/>
    </source>
</evidence>
<dbReference type="InterPro" id="IPR006479">
    <property type="entry name" value="Holin"/>
</dbReference>
<comment type="caution">
    <text evidence="6">The sequence shown here is derived from an EMBL/GenBank/DDBJ whole genome shotgun (WGS) entry which is preliminary data.</text>
</comment>
<accession>A0A398BHB4</accession>
<dbReference type="RefSeq" id="WP_119116321.1">
    <property type="nucleotide sequence ID" value="NZ_QWVS01000013.1"/>
</dbReference>
<name>A0A398BHB4_9BACI</name>
<evidence type="ECO:0000256" key="1">
    <source>
        <dbReference type="ARBA" id="ARBA00004370"/>
    </source>
</evidence>
<sequence length="79" mass="9079">MIKDLLTLLAGFLSALLFFLSTIGIKLDWFTEDSISAFIWLLSAFITLVVNMYAVYKNTYVLTKKARIQKEELEKKGLK</sequence>
<evidence type="ECO:0000256" key="3">
    <source>
        <dbReference type="ARBA" id="ARBA00022989"/>
    </source>
</evidence>
<evidence type="ECO:0000313" key="7">
    <source>
        <dbReference type="Proteomes" id="UP000266016"/>
    </source>
</evidence>
<evidence type="ECO:0000256" key="4">
    <source>
        <dbReference type="ARBA" id="ARBA00023136"/>
    </source>
</evidence>
<keyword evidence="7" id="KW-1185">Reference proteome</keyword>
<keyword evidence="3 5" id="KW-1133">Transmembrane helix</keyword>
<protein>
    <submittedName>
        <fullName evidence="6">PTS mannose transporter subunit IID</fullName>
    </submittedName>
</protein>
<keyword evidence="2 5" id="KW-0812">Transmembrane</keyword>
<comment type="subcellular location">
    <subcellularLocation>
        <location evidence="1">Membrane</location>
    </subcellularLocation>
</comment>
<organism evidence="6 7">
    <name type="scientific">Peribacillus asahii</name>
    <dbReference type="NCBI Taxonomy" id="228899"/>
    <lineage>
        <taxon>Bacteria</taxon>
        <taxon>Bacillati</taxon>
        <taxon>Bacillota</taxon>
        <taxon>Bacilli</taxon>
        <taxon>Bacillales</taxon>
        <taxon>Bacillaceae</taxon>
        <taxon>Peribacillus</taxon>
    </lineage>
</organism>
<feature type="transmembrane region" description="Helical" evidence="5">
    <location>
        <begin position="34"/>
        <end position="56"/>
    </location>
</feature>
<dbReference type="GO" id="GO:0016020">
    <property type="term" value="C:membrane"/>
    <property type="evidence" value="ECO:0007669"/>
    <property type="project" value="UniProtKB-SubCell"/>
</dbReference>
<dbReference type="Proteomes" id="UP000266016">
    <property type="component" value="Unassembled WGS sequence"/>
</dbReference>
<dbReference type="EMBL" id="QWVS01000013">
    <property type="protein sequence ID" value="RID86926.1"/>
    <property type="molecule type" value="Genomic_DNA"/>
</dbReference>
<proteinExistence type="predicted"/>
<evidence type="ECO:0000313" key="6">
    <source>
        <dbReference type="EMBL" id="RID86926.1"/>
    </source>
</evidence>
<dbReference type="AlphaFoldDB" id="A0A398BHB4"/>
<keyword evidence="4 5" id="KW-0472">Membrane</keyword>
<gene>
    <name evidence="6" type="ORF">D1953_06295</name>
</gene>
<evidence type="ECO:0000256" key="5">
    <source>
        <dbReference type="SAM" id="Phobius"/>
    </source>
</evidence>
<dbReference type="Pfam" id="PF04688">
    <property type="entry name" value="Holin_SPP1"/>
    <property type="match status" value="1"/>
</dbReference>
<reference evidence="6 7" key="1">
    <citation type="submission" date="2018-08" db="EMBL/GenBank/DDBJ databases">
        <title>Bacillus jemisoniae sp. nov., Bacillus chryseoplanitiae sp. nov., Bacillus resnikiae sp. nov., and Bacillus frankliniae sp. nov., isolated from Viking spacecraft and associated surfaces.</title>
        <authorList>
            <person name="Seuylemezian A."/>
            <person name="Vaishampayan P."/>
        </authorList>
    </citation>
    <scope>NUCLEOTIDE SEQUENCE [LARGE SCALE GENOMIC DNA]</scope>
    <source>
        <strain evidence="6 7">MA001</strain>
    </source>
</reference>